<accession>A0A0E9RM69</accession>
<sequence length="38" mass="4196">MCSATAWKWSNFTVLKEGHGKAEISQDTKAVRPKSNST</sequence>
<protein>
    <submittedName>
        <fullName evidence="1">Uncharacterized protein</fullName>
    </submittedName>
</protein>
<evidence type="ECO:0000313" key="1">
    <source>
        <dbReference type="EMBL" id="JAH29443.1"/>
    </source>
</evidence>
<dbReference type="EMBL" id="GBXM01079134">
    <property type="protein sequence ID" value="JAH29443.1"/>
    <property type="molecule type" value="Transcribed_RNA"/>
</dbReference>
<dbReference type="AlphaFoldDB" id="A0A0E9RM69"/>
<reference evidence="1" key="1">
    <citation type="submission" date="2014-11" db="EMBL/GenBank/DDBJ databases">
        <authorList>
            <person name="Amaro Gonzalez C."/>
        </authorList>
    </citation>
    <scope>NUCLEOTIDE SEQUENCE</scope>
</reference>
<name>A0A0E9RM69_ANGAN</name>
<reference evidence="1" key="2">
    <citation type="journal article" date="2015" name="Fish Shellfish Immunol.">
        <title>Early steps in the European eel (Anguilla anguilla)-Vibrio vulnificus interaction in the gills: Role of the RtxA13 toxin.</title>
        <authorList>
            <person name="Callol A."/>
            <person name="Pajuelo D."/>
            <person name="Ebbesson L."/>
            <person name="Teles M."/>
            <person name="MacKenzie S."/>
            <person name="Amaro C."/>
        </authorList>
    </citation>
    <scope>NUCLEOTIDE SEQUENCE</scope>
</reference>
<proteinExistence type="predicted"/>
<organism evidence="1">
    <name type="scientific">Anguilla anguilla</name>
    <name type="common">European freshwater eel</name>
    <name type="synonym">Muraena anguilla</name>
    <dbReference type="NCBI Taxonomy" id="7936"/>
    <lineage>
        <taxon>Eukaryota</taxon>
        <taxon>Metazoa</taxon>
        <taxon>Chordata</taxon>
        <taxon>Craniata</taxon>
        <taxon>Vertebrata</taxon>
        <taxon>Euteleostomi</taxon>
        <taxon>Actinopterygii</taxon>
        <taxon>Neopterygii</taxon>
        <taxon>Teleostei</taxon>
        <taxon>Anguilliformes</taxon>
        <taxon>Anguillidae</taxon>
        <taxon>Anguilla</taxon>
    </lineage>
</organism>